<name>Q1PV28_KUEST</name>
<accession>Q1PV28</accession>
<evidence type="ECO:0000313" key="3">
    <source>
        <dbReference type="EMBL" id="CAJ71083.1"/>
    </source>
</evidence>
<dbReference type="InterPro" id="IPR010982">
    <property type="entry name" value="Lambda_DNA-bd_dom_sf"/>
</dbReference>
<dbReference type="PANTHER" id="PTHR36924:SF1">
    <property type="entry name" value="ANTITOXIN HIGA-1"/>
    <property type="match status" value="1"/>
</dbReference>
<reference evidence="3" key="2">
    <citation type="submission" date="2006-01" db="EMBL/GenBank/DDBJ databases">
        <authorList>
            <person name="Genoscope"/>
        </authorList>
    </citation>
    <scope>NUCLEOTIDE SEQUENCE</scope>
</reference>
<dbReference type="RefSeq" id="WP_169703984.1">
    <property type="nucleotide sequence ID" value="NZ_OCTL01000111.1"/>
</dbReference>
<reference evidence="3" key="1">
    <citation type="journal article" date="2006" name="Nature">
        <title>Deciphering the evolution and metabolism of an anammox bacterium from a community genome.</title>
        <authorList>
            <person name="Strous M."/>
            <person name="Pelletier E."/>
            <person name="Mangenot S."/>
            <person name="Rattei T."/>
            <person name="Lehner A."/>
            <person name="Taylor M.W."/>
            <person name="Horn M."/>
            <person name="Daims H."/>
            <person name="Bartol-Mavel D."/>
            <person name="Wincker P."/>
            <person name="Barbe V."/>
            <person name="Fonknechten N."/>
            <person name="Vallenet D."/>
            <person name="Segurens B."/>
            <person name="Schenowitz-Truong C."/>
            <person name="Medigue C."/>
            <person name="Collingro A."/>
            <person name="Snel B."/>
            <person name="Dutilh B.E."/>
            <person name="OpDenCamp H.J.M."/>
            <person name="vanDerDrift C."/>
            <person name="Cirpus I."/>
            <person name="vanDePas-Schoonen K.T."/>
            <person name="Harhangi H.R."/>
            <person name="vanNiftrik L."/>
            <person name="Schmid M."/>
            <person name="Keltjens J."/>
            <person name="vanDeVossenberg J."/>
            <person name="Kartal B."/>
            <person name="Meier H."/>
            <person name="Frishman D."/>
            <person name="Huynen M.A."/>
            <person name="Mewes H."/>
            <person name="Weissenbach J."/>
            <person name="Jetten M.S.M."/>
            <person name="Wagner M."/>
            <person name="LePaslier D."/>
        </authorList>
    </citation>
    <scope>NUCLEOTIDE SEQUENCE</scope>
</reference>
<dbReference type="SUPFAM" id="SSF47413">
    <property type="entry name" value="lambda repressor-like DNA-binding domains"/>
    <property type="match status" value="1"/>
</dbReference>
<dbReference type="NCBIfam" id="TIGR02607">
    <property type="entry name" value="antidote_HigA"/>
    <property type="match status" value="1"/>
</dbReference>
<dbReference type="Gene3D" id="1.10.260.40">
    <property type="entry name" value="lambda repressor-like DNA-binding domains"/>
    <property type="match status" value="1"/>
</dbReference>
<dbReference type="Pfam" id="PF01381">
    <property type="entry name" value="HTH_3"/>
    <property type="match status" value="1"/>
</dbReference>
<dbReference type="PANTHER" id="PTHR36924">
    <property type="entry name" value="ANTITOXIN HIGA-1"/>
    <property type="match status" value="1"/>
</dbReference>
<evidence type="ECO:0000259" key="2">
    <source>
        <dbReference type="PROSITE" id="PS50943"/>
    </source>
</evidence>
<keyword evidence="1" id="KW-0238">DNA-binding</keyword>
<sequence length="101" mass="11659">MEKMKPIHLGEILLEEFLEPMGISQNLLARETGMSPRRINEIVLGKRSVTGDTAIRLGRLFGIEPEFWMNLQSRYDLEVAEDRFHSKVTIAVGRYKDLVKK</sequence>
<dbReference type="InterPro" id="IPR013430">
    <property type="entry name" value="Toxin_antidote_HigA"/>
</dbReference>
<dbReference type="EMBL" id="CT573073">
    <property type="protein sequence ID" value="CAJ71083.1"/>
    <property type="molecule type" value="Genomic_DNA"/>
</dbReference>
<dbReference type="InterPro" id="IPR001387">
    <property type="entry name" value="Cro/C1-type_HTH"/>
</dbReference>
<dbReference type="SMART" id="SM00530">
    <property type="entry name" value="HTH_XRE"/>
    <property type="match status" value="1"/>
</dbReference>
<dbReference type="GO" id="GO:0003677">
    <property type="term" value="F:DNA binding"/>
    <property type="evidence" value="ECO:0007669"/>
    <property type="project" value="UniProtKB-KW"/>
</dbReference>
<dbReference type="CDD" id="cd00093">
    <property type="entry name" value="HTH_XRE"/>
    <property type="match status" value="1"/>
</dbReference>
<evidence type="ECO:0000256" key="1">
    <source>
        <dbReference type="ARBA" id="ARBA00023125"/>
    </source>
</evidence>
<proteinExistence type="predicted"/>
<protein>
    <recommendedName>
        <fullName evidence="2">HTH cro/C1-type domain-containing protein</fullName>
    </recommendedName>
</protein>
<gene>
    <name evidence="3" type="ORF">kustc0338</name>
</gene>
<organism evidence="3">
    <name type="scientific">Kuenenia stuttgartiensis</name>
    <dbReference type="NCBI Taxonomy" id="174633"/>
    <lineage>
        <taxon>Bacteria</taxon>
        <taxon>Pseudomonadati</taxon>
        <taxon>Planctomycetota</taxon>
        <taxon>Candidatus Brocadiia</taxon>
        <taxon>Candidatus Brocadiales</taxon>
        <taxon>Candidatus Brocadiaceae</taxon>
        <taxon>Candidatus Kuenenia</taxon>
    </lineage>
</organism>
<dbReference type="PROSITE" id="PS50943">
    <property type="entry name" value="HTH_CROC1"/>
    <property type="match status" value="1"/>
</dbReference>
<dbReference type="AlphaFoldDB" id="Q1PV28"/>
<feature type="domain" description="HTH cro/C1-type" evidence="2">
    <location>
        <begin position="14"/>
        <end position="68"/>
    </location>
</feature>